<dbReference type="FunFam" id="1.10.220.150:FF:000005">
    <property type="entry name" value="Arf-GAP domain and FG repeat-containing protein 1"/>
    <property type="match status" value="1"/>
</dbReference>
<dbReference type="CDD" id="cd08838">
    <property type="entry name" value="ArfGap_AGFG"/>
    <property type="match status" value="1"/>
</dbReference>
<feature type="domain" description="Arf-GAP" evidence="6">
    <location>
        <begin position="12"/>
        <end position="130"/>
    </location>
</feature>
<dbReference type="Gene3D" id="1.10.220.150">
    <property type="entry name" value="Arf GTPase activating protein"/>
    <property type="match status" value="1"/>
</dbReference>
<evidence type="ECO:0000259" key="6">
    <source>
        <dbReference type="PROSITE" id="PS50115"/>
    </source>
</evidence>
<evidence type="ECO:0000313" key="7">
    <source>
        <dbReference type="EMBL" id="KAL1532472.1"/>
    </source>
</evidence>
<organism evidence="7 8">
    <name type="scientific">Salvia divinorum</name>
    <name type="common">Maria pastora</name>
    <name type="synonym">Diviner's sage</name>
    <dbReference type="NCBI Taxonomy" id="28513"/>
    <lineage>
        <taxon>Eukaryota</taxon>
        <taxon>Viridiplantae</taxon>
        <taxon>Streptophyta</taxon>
        <taxon>Embryophyta</taxon>
        <taxon>Tracheophyta</taxon>
        <taxon>Spermatophyta</taxon>
        <taxon>Magnoliopsida</taxon>
        <taxon>eudicotyledons</taxon>
        <taxon>Gunneridae</taxon>
        <taxon>Pentapetalae</taxon>
        <taxon>asterids</taxon>
        <taxon>lamiids</taxon>
        <taxon>Lamiales</taxon>
        <taxon>Lamiaceae</taxon>
        <taxon>Nepetoideae</taxon>
        <taxon>Mentheae</taxon>
        <taxon>Salviinae</taxon>
        <taxon>Salvia</taxon>
        <taxon>Salvia subgen. Calosphace</taxon>
    </lineage>
</organism>
<keyword evidence="3" id="KW-0862">Zinc</keyword>
<reference evidence="7 8" key="1">
    <citation type="submission" date="2024-06" db="EMBL/GenBank/DDBJ databases">
        <title>A chromosome level genome sequence of Diviner's sage (Salvia divinorum).</title>
        <authorList>
            <person name="Ford S.A."/>
            <person name="Ro D.-K."/>
            <person name="Ness R.W."/>
            <person name="Phillips M.A."/>
        </authorList>
    </citation>
    <scope>NUCLEOTIDE SEQUENCE [LARGE SCALE GENOMIC DNA]</scope>
    <source>
        <strain evidence="7">SAF-2024a</strain>
        <tissue evidence="7">Leaf</tissue>
    </source>
</reference>
<gene>
    <name evidence="7" type="ORF">AAHA92_32478</name>
</gene>
<protein>
    <recommendedName>
        <fullName evidence="6">Arf-GAP domain-containing protein</fullName>
    </recommendedName>
</protein>
<feature type="compositionally biased region" description="Polar residues" evidence="5">
    <location>
        <begin position="607"/>
        <end position="619"/>
    </location>
</feature>
<keyword evidence="2 4" id="KW-0863">Zinc-finger</keyword>
<dbReference type="PANTHER" id="PTHR46085">
    <property type="entry name" value="ARFGAP/RECO-RELATED"/>
    <property type="match status" value="1"/>
</dbReference>
<feature type="region of interest" description="Disordered" evidence="5">
    <location>
        <begin position="602"/>
        <end position="643"/>
    </location>
</feature>
<dbReference type="InterPro" id="IPR038508">
    <property type="entry name" value="ArfGAP_dom_sf"/>
</dbReference>
<dbReference type="Proteomes" id="UP001567538">
    <property type="component" value="Unassembled WGS sequence"/>
</dbReference>
<feature type="region of interest" description="Disordered" evidence="5">
    <location>
        <begin position="189"/>
        <end position="215"/>
    </location>
</feature>
<proteinExistence type="predicted"/>
<name>A0ABD1FLB5_SALDI</name>
<keyword evidence="1" id="KW-0479">Metal-binding</keyword>
<dbReference type="EMBL" id="JBEAFC010000014">
    <property type="protein sequence ID" value="KAL1532472.1"/>
    <property type="molecule type" value="Genomic_DNA"/>
</dbReference>
<evidence type="ECO:0000256" key="2">
    <source>
        <dbReference type="ARBA" id="ARBA00022771"/>
    </source>
</evidence>
<evidence type="ECO:0000256" key="3">
    <source>
        <dbReference type="ARBA" id="ARBA00022833"/>
    </source>
</evidence>
<dbReference type="SMART" id="SM00105">
    <property type="entry name" value="ArfGap"/>
    <property type="match status" value="1"/>
</dbReference>
<dbReference type="SUPFAM" id="SSF57863">
    <property type="entry name" value="ArfGap/RecO-like zinc finger"/>
    <property type="match status" value="1"/>
</dbReference>
<dbReference type="PROSITE" id="PS50115">
    <property type="entry name" value="ARFGAP"/>
    <property type="match status" value="1"/>
</dbReference>
<feature type="region of interest" description="Disordered" evidence="5">
    <location>
        <begin position="231"/>
        <end position="250"/>
    </location>
</feature>
<feature type="region of interest" description="Disordered" evidence="5">
    <location>
        <begin position="156"/>
        <end position="176"/>
    </location>
</feature>
<evidence type="ECO:0000256" key="4">
    <source>
        <dbReference type="PROSITE-ProRule" id="PRU00288"/>
    </source>
</evidence>
<accession>A0ABD1FLB5</accession>
<dbReference type="PANTHER" id="PTHR46085:SF16">
    <property type="entry name" value="ARFGAP_RECO-LIKE ZINC FINGER DOMAIN-CONTAINING PROTEIN"/>
    <property type="match status" value="1"/>
</dbReference>
<evidence type="ECO:0000313" key="8">
    <source>
        <dbReference type="Proteomes" id="UP001567538"/>
    </source>
</evidence>
<evidence type="ECO:0000256" key="5">
    <source>
        <dbReference type="SAM" id="MobiDB-lite"/>
    </source>
</evidence>
<comment type="caution">
    <text evidence="7">The sequence shown here is derived from an EMBL/GenBank/DDBJ whole genome shotgun (WGS) entry which is preliminary data.</text>
</comment>
<dbReference type="AlphaFoldDB" id="A0ABD1FLB5"/>
<dbReference type="PRINTS" id="PR00405">
    <property type="entry name" value="REVINTRACTNG"/>
</dbReference>
<dbReference type="InterPro" id="IPR044820">
    <property type="entry name" value="AGD14-like"/>
</dbReference>
<dbReference type="GO" id="GO:0008270">
    <property type="term" value="F:zinc ion binding"/>
    <property type="evidence" value="ECO:0007669"/>
    <property type="project" value="UniProtKB-KW"/>
</dbReference>
<keyword evidence="8" id="KW-1185">Reference proteome</keyword>
<dbReference type="Pfam" id="PF01412">
    <property type="entry name" value="ArfGap"/>
    <property type="match status" value="1"/>
</dbReference>
<dbReference type="InterPro" id="IPR037278">
    <property type="entry name" value="ARFGAP/RecO"/>
</dbReference>
<dbReference type="InterPro" id="IPR001164">
    <property type="entry name" value="ArfGAP_dom"/>
</dbReference>
<sequence length="643" mass="71013">MARRVKEEEKVEMIIRGLLKQPDNRRCINCNALGPQYVCTTFWTFVCTNCSGVHREFNHRVKSVSLVKFSDEEIMSLQAGGNERAKQIYFKSWDPYHKSYPNSSNLERLREFVRSAYIDRKYAGENSSNKLQMIQSETRNTFLEWPSERFRLGRRDDYVGRSPGSSSSGRDEFRDHSLFERSTSTGGLNLKDFLEERSPGNNQVMPRSSSHRSRSIHFEIIDDRFREDGSVKRYERNSGSGGRSPCSIRSATSLSPINTFLGGKSPDLRVAALDDHKASPRGHEKVVSAAAAADSKEKENEAANSTSLIDFFDAKPPEANVQMASETSNESRSIVPMNSVEALLFELSDPTPSSPASSSQTSLAVATVNSTDNATDVETAEAPGISYCSEPLALTVITSDQPLHRDVANHVMQHVHTHHIPPPNTTLQSASSVESSLNEQGCKSLASDDLRRTKSVSNVQSVETDIPSPCARKEIPENLFSSGFASFNPAVAGWQMHLPHGGMQFHHRPAMHVAAYQNPPRPKNPFDIDDDDRVQIQAATFTSMSPLHGAHPNMMTPAASQPQPSPYYISSQSYMSSYGMNMPQVPEAYVAQLSNNMLLTRPEGNDNFGTSEDAFTSLNPIKRASGARSFPSPPLPQGGNPFG</sequence>
<evidence type="ECO:0000256" key="1">
    <source>
        <dbReference type="ARBA" id="ARBA00022723"/>
    </source>
</evidence>